<keyword evidence="1" id="KW-0472">Membrane</keyword>
<dbReference type="PANTHER" id="PTHR34980">
    <property type="entry name" value="INNER MEMBRANE PROTEIN-RELATED-RELATED"/>
    <property type="match status" value="1"/>
</dbReference>
<dbReference type="Pfam" id="PF05656">
    <property type="entry name" value="DUF805"/>
    <property type="match status" value="1"/>
</dbReference>
<feature type="transmembrane region" description="Helical" evidence="1">
    <location>
        <begin position="49"/>
        <end position="67"/>
    </location>
</feature>
<dbReference type="OrthoDB" id="9812349at2"/>
<dbReference type="EMBL" id="QPJW01000003">
    <property type="protein sequence ID" value="RCX20334.1"/>
    <property type="molecule type" value="Genomic_DNA"/>
</dbReference>
<protein>
    <submittedName>
        <fullName evidence="2">Uncharacterized membrane protein YhaH (DUF805 family)</fullName>
    </submittedName>
</protein>
<feature type="transmembrane region" description="Helical" evidence="1">
    <location>
        <begin position="79"/>
        <end position="97"/>
    </location>
</feature>
<keyword evidence="3" id="KW-1185">Reference proteome</keyword>
<proteinExistence type="predicted"/>
<evidence type="ECO:0000313" key="3">
    <source>
        <dbReference type="Proteomes" id="UP000253090"/>
    </source>
</evidence>
<reference evidence="2 3" key="1">
    <citation type="submission" date="2018-07" db="EMBL/GenBank/DDBJ databases">
        <title>Genomic Encyclopedia of Type Strains, Phase III (KMG-III): the genomes of soil and plant-associated and newly described type strains.</title>
        <authorList>
            <person name="Whitman W."/>
        </authorList>
    </citation>
    <scope>NUCLEOTIDE SEQUENCE [LARGE SCALE GENOMIC DNA]</scope>
    <source>
        <strain evidence="2 3">CECT 8333</strain>
    </source>
</reference>
<comment type="caution">
    <text evidence="2">The sequence shown here is derived from an EMBL/GenBank/DDBJ whole genome shotgun (WGS) entry which is preliminary data.</text>
</comment>
<gene>
    <name evidence="2" type="ORF">DFP94_10355</name>
</gene>
<accession>A0A369BKV9</accession>
<sequence>MEWYLKVLQNYAGFQGRARRKEYWIFFLLNFIIGLVLGFVSGLFGIPNILGYLYALAVLIPSIALVFRRLHDTGKSGWWILISFVPIAGTIILLVFMCLDSDEGTNQYGTNPKY</sequence>
<dbReference type="InterPro" id="IPR008523">
    <property type="entry name" value="DUF805"/>
</dbReference>
<dbReference type="PANTHER" id="PTHR34980:SF2">
    <property type="entry name" value="INNER MEMBRANE PROTEIN YHAH-RELATED"/>
    <property type="match status" value="1"/>
</dbReference>
<dbReference type="Proteomes" id="UP000253090">
    <property type="component" value="Unassembled WGS sequence"/>
</dbReference>
<feature type="transmembrane region" description="Helical" evidence="1">
    <location>
        <begin position="23"/>
        <end position="43"/>
    </location>
</feature>
<organism evidence="2 3">
    <name type="scientific">Fontibacillus phaseoli</name>
    <dbReference type="NCBI Taxonomy" id="1416533"/>
    <lineage>
        <taxon>Bacteria</taxon>
        <taxon>Bacillati</taxon>
        <taxon>Bacillota</taxon>
        <taxon>Bacilli</taxon>
        <taxon>Bacillales</taxon>
        <taxon>Paenibacillaceae</taxon>
        <taxon>Fontibacillus</taxon>
    </lineage>
</organism>
<dbReference type="AlphaFoldDB" id="A0A369BKV9"/>
<dbReference type="RefSeq" id="WP_114496427.1">
    <property type="nucleotide sequence ID" value="NZ_QPJW01000003.1"/>
</dbReference>
<keyword evidence="1" id="KW-1133">Transmembrane helix</keyword>
<keyword evidence="1" id="KW-0812">Transmembrane</keyword>
<dbReference type="GO" id="GO:0005886">
    <property type="term" value="C:plasma membrane"/>
    <property type="evidence" value="ECO:0007669"/>
    <property type="project" value="TreeGrafter"/>
</dbReference>
<evidence type="ECO:0000313" key="2">
    <source>
        <dbReference type="EMBL" id="RCX20334.1"/>
    </source>
</evidence>
<evidence type="ECO:0000256" key="1">
    <source>
        <dbReference type="SAM" id="Phobius"/>
    </source>
</evidence>
<name>A0A369BKV9_9BACL</name>